<evidence type="ECO:0000313" key="1">
    <source>
        <dbReference type="EMBL" id="CAD7236180.1"/>
    </source>
</evidence>
<feature type="non-terminal residue" evidence="1">
    <location>
        <position position="294"/>
    </location>
</feature>
<sequence length="294" mass="33926">MCFESTSMASAVEPILNVTMKTATAVYMMLPETEKNFVMDKIEMKMKENGIVPRKKIKLRELPSQHFQRLDSGEKVVAAESLMDGVAFVCHGPDGAQQLMWLEKTSDTLRKAEETFLLLLASQLRELPQKLNSAFNRLKQSRERGWDWAGHRVKLPVANPPERSLNRSFRINYYRPILQDNEIYYMLYAHFLRSNSDCKVHLKTKLEDVLQLEAIMGAAESVHQFRVVEVVDDFIPGNGLGDVNARMLWRQKKLSNIYKDRSPYPLVQDFFGWIHSLIDLLEDQNQVVEEVSCS</sequence>
<dbReference type="AlphaFoldDB" id="A0A7R8WST7"/>
<organism evidence="1">
    <name type="scientific">Cyprideis torosa</name>
    <dbReference type="NCBI Taxonomy" id="163714"/>
    <lineage>
        <taxon>Eukaryota</taxon>
        <taxon>Metazoa</taxon>
        <taxon>Ecdysozoa</taxon>
        <taxon>Arthropoda</taxon>
        <taxon>Crustacea</taxon>
        <taxon>Oligostraca</taxon>
        <taxon>Ostracoda</taxon>
        <taxon>Podocopa</taxon>
        <taxon>Podocopida</taxon>
        <taxon>Cytherocopina</taxon>
        <taxon>Cytheroidea</taxon>
        <taxon>Cytherideidae</taxon>
        <taxon>Cyprideis</taxon>
    </lineage>
</organism>
<name>A0A7R8WST7_9CRUS</name>
<protein>
    <submittedName>
        <fullName evidence="1">Uncharacterized protein</fullName>
    </submittedName>
</protein>
<dbReference type="EMBL" id="OB677044">
    <property type="protein sequence ID" value="CAD7236180.1"/>
    <property type="molecule type" value="Genomic_DNA"/>
</dbReference>
<gene>
    <name evidence="1" type="ORF">CTOB1V02_LOCUS13995</name>
</gene>
<accession>A0A7R8WST7</accession>
<reference evidence="1" key="1">
    <citation type="submission" date="2020-11" db="EMBL/GenBank/DDBJ databases">
        <authorList>
            <person name="Tran Van P."/>
        </authorList>
    </citation>
    <scope>NUCLEOTIDE SEQUENCE</scope>
</reference>
<proteinExistence type="predicted"/>